<evidence type="ECO:0008006" key="2">
    <source>
        <dbReference type="Google" id="ProtNLM"/>
    </source>
</evidence>
<accession>A0AAU7GXR9</accession>
<reference evidence="1" key="1">
    <citation type="submission" date="2024-05" db="EMBL/GenBank/DDBJ databases">
        <title>Isolation and characterization of the new Streptomyces phages Kamino, Geonosis, Abafar and Scarif infecting a broad range of host species.</title>
        <authorList>
            <person name="Rackow B."/>
            <person name="Rolland C."/>
            <person name="Mohnen I."/>
            <person name="Wittmann J."/>
            <person name="Muesken M."/>
            <person name="Overmann J."/>
            <person name="Frunzke J."/>
        </authorList>
    </citation>
    <scope>NUCLEOTIDE SEQUENCE</scope>
</reference>
<name>A0AAU7GXR9_9CAUD</name>
<proteinExistence type="predicted"/>
<dbReference type="EMBL" id="PP750868">
    <property type="protein sequence ID" value="XBM95187.1"/>
    <property type="molecule type" value="Genomic_DNA"/>
</dbReference>
<evidence type="ECO:0000313" key="1">
    <source>
        <dbReference type="EMBL" id="XBM95187.1"/>
    </source>
</evidence>
<organism evidence="1">
    <name type="scientific">Streptomyces phage Scarif</name>
    <dbReference type="NCBI Taxonomy" id="3158858"/>
    <lineage>
        <taxon>Viruses</taxon>
        <taxon>Duplodnaviria</taxon>
        <taxon>Heunggongvirae</taxon>
        <taxon>Uroviricota</taxon>
        <taxon>Caudoviricetes</taxon>
    </lineage>
</organism>
<gene>
    <name evidence="1" type="ORF">Scarif_00078</name>
</gene>
<protein>
    <recommendedName>
        <fullName evidence="2">Helix-turn-helix DNA binding domain protein</fullName>
    </recommendedName>
</protein>
<sequence>MSETEKPNWHVLLNSEWEPVYTGRPHEVITWLRRNGYRAFGVSRVRINKTGEVMSIEDYMDGDKPKQYHNVGDMIREEVAKTTEEKLRRIVREELKSLLESMGKTAYSADGYDTGELESAGLRAIRTVVETEGSLLPHAWTCPKRKGYWDEYGNRSKCNCGVGEDD</sequence>